<keyword evidence="3" id="KW-1185">Reference proteome</keyword>
<evidence type="ECO:0000256" key="1">
    <source>
        <dbReference type="SAM" id="MobiDB-lite"/>
    </source>
</evidence>
<comment type="caution">
    <text evidence="2">The sequence shown here is derived from an EMBL/GenBank/DDBJ whole genome shotgun (WGS) entry which is preliminary data.</text>
</comment>
<protein>
    <submittedName>
        <fullName evidence="2">Uncharacterized protein</fullName>
    </submittedName>
</protein>
<dbReference type="EMBL" id="JAACXV010014245">
    <property type="protein sequence ID" value="KAF7269249.1"/>
    <property type="molecule type" value="Genomic_DNA"/>
</dbReference>
<feature type="compositionally biased region" description="Basic and acidic residues" evidence="1">
    <location>
        <begin position="1"/>
        <end position="16"/>
    </location>
</feature>
<dbReference type="AlphaFoldDB" id="A0A834M8U0"/>
<accession>A0A834M8U0</accession>
<feature type="region of interest" description="Disordered" evidence="1">
    <location>
        <begin position="1"/>
        <end position="27"/>
    </location>
</feature>
<gene>
    <name evidence="2" type="ORF">GWI33_017705</name>
</gene>
<dbReference type="Proteomes" id="UP000625711">
    <property type="component" value="Unassembled WGS sequence"/>
</dbReference>
<name>A0A834M8U0_RHYFE</name>
<proteinExistence type="predicted"/>
<organism evidence="2 3">
    <name type="scientific">Rhynchophorus ferrugineus</name>
    <name type="common">Red palm weevil</name>
    <name type="synonym">Curculio ferrugineus</name>
    <dbReference type="NCBI Taxonomy" id="354439"/>
    <lineage>
        <taxon>Eukaryota</taxon>
        <taxon>Metazoa</taxon>
        <taxon>Ecdysozoa</taxon>
        <taxon>Arthropoda</taxon>
        <taxon>Hexapoda</taxon>
        <taxon>Insecta</taxon>
        <taxon>Pterygota</taxon>
        <taxon>Neoptera</taxon>
        <taxon>Endopterygota</taxon>
        <taxon>Coleoptera</taxon>
        <taxon>Polyphaga</taxon>
        <taxon>Cucujiformia</taxon>
        <taxon>Curculionidae</taxon>
        <taxon>Dryophthorinae</taxon>
        <taxon>Rhynchophorus</taxon>
    </lineage>
</organism>
<sequence length="129" mass="14501">MNAVNESHEDKTDGRGSSKRVRSRPDKFNAVRRSLILQESDVAKDGHQDAKRNYLRRYQDGVICGHYGGHAFEKSAKSAIVTGIRFARPPLQHRVGIGSVTLSVRPSVKKTLLMFLIKGMWRAAEIVRN</sequence>
<evidence type="ECO:0000313" key="3">
    <source>
        <dbReference type="Proteomes" id="UP000625711"/>
    </source>
</evidence>
<reference evidence="2" key="1">
    <citation type="submission" date="2020-08" db="EMBL/GenBank/DDBJ databases">
        <title>Genome sequencing and assembly of the red palm weevil Rhynchophorus ferrugineus.</title>
        <authorList>
            <person name="Dias G.B."/>
            <person name="Bergman C.M."/>
            <person name="Manee M."/>
        </authorList>
    </citation>
    <scope>NUCLEOTIDE SEQUENCE</scope>
    <source>
        <strain evidence="2">AA-2017</strain>
        <tissue evidence="2">Whole larva</tissue>
    </source>
</reference>
<evidence type="ECO:0000313" key="2">
    <source>
        <dbReference type="EMBL" id="KAF7269249.1"/>
    </source>
</evidence>